<organism evidence="7 8">
    <name type="scientific">Mesorhizobium delmotii</name>
    <dbReference type="NCBI Taxonomy" id="1631247"/>
    <lineage>
        <taxon>Bacteria</taxon>
        <taxon>Pseudomonadati</taxon>
        <taxon>Pseudomonadota</taxon>
        <taxon>Alphaproteobacteria</taxon>
        <taxon>Hyphomicrobiales</taxon>
        <taxon>Phyllobacteriaceae</taxon>
        <taxon>Mesorhizobium</taxon>
    </lineage>
</organism>
<dbReference type="InterPro" id="IPR036318">
    <property type="entry name" value="FAD-bd_PCMH-like_sf"/>
</dbReference>
<dbReference type="Pfam" id="PF08031">
    <property type="entry name" value="BBE"/>
    <property type="match status" value="1"/>
</dbReference>
<comment type="cofactor">
    <cofactor evidence="1">
        <name>FAD</name>
        <dbReference type="ChEBI" id="CHEBI:57692"/>
    </cofactor>
</comment>
<dbReference type="PROSITE" id="PS51387">
    <property type="entry name" value="FAD_PCMH"/>
    <property type="match status" value="1"/>
</dbReference>
<dbReference type="InterPro" id="IPR050416">
    <property type="entry name" value="FAD-linked_Oxidoreductase"/>
</dbReference>
<dbReference type="PANTHER" id="PTHR42973:SF39">
    <property type="entry name" value="FAD-BINDING PCMH-TYPE DOMAIN-CONTAINING PROTEIN"/>
    <property type="match status" value="1"/>
</dbReference>
<dbReference type="PANTHER" id="PTHR42973">
    <property type="entry name" value="BINDING OXIDOREDUCTASE, PUTATIVE (AFU_ORTHOLOGUE AFUA_1G17690)-RELATED"/>
    <property type="match status" value="1"/>
</dbReference>
<keyword evidence="8" id="KW-1185">Reference proteome</keyword>
<dbReference type="PROSITE" id="PS00862">
    <property type="entry name" value="OX2_COVAL_FAD"/>
    <property type="match status" value="1"/>
</dbReference>
<dbReference type="RefSeq" id="WP_123149922.1">
    <property type="nucleotide sequence ID" value="NZ_FUIG01000042.1"/>
</dbReference>
<evidence type="ECO:0000313" key="7">
    <source>
        <dbReference type="EMBL" id="SJM33111.1"/>
    </source>
</evidence>
<dbReference type="InterPro" id="IPR016169">
    <property type="entry name" value="FAD-bd_PCMH_sub2"/>
</dbReference>
<dbReference type="Gene3D" id="3.40.462.20">
    <property type="match status" value="1"/>
</dbReference>
<keyword evidence="4" id="KW-0274">FAD</keyword>
<dbReference type="SUPFAM" id="SSF56176">
    <property type="entry name" value="FAD-binding/transporter-associated domain-like"/>
    <property type="match status" value="1"/>
</dbReference>
<dbReference type="Gene3D" id="3.30.43.10">
    <property type="entry name" value="Uridine Diphospho-n-acetylenolpyruvylglucosamine Reductase, domain 2"/>
    <property type="match status" value="1"/>
</dbReference>
<evidence type="ECO:0000313" key="8">
    <source>
        <dbReference type="Proteomes" id="UP000245698"/>
    </source>
</evidence>
<dbReference type="InterPro" id="IPR016167">
    <property type="entry name" value="FAD-bd_PCMH_sub1"/>
</dbReference>
<evidence type="ECO:0000256" key="2">
    <source>
        <dbReference type="ARBA" id="ARBA00005466"/>
    </source>
</evidence>
<comment type="similarity">
    <text evidence="2">Belongs to the oxygen-dependent FAD-linked oxidoreductase family.</text>
</comment>
<reference evidence="8" key="1">
    <citation type="submission" date="2016-12" db="EMBL/GenBank/DDBJ databases">
        <authorList>
            <person name="Brunel B."/>
        </authorList>
    </citation>
    <scope>NUCLEOTIDE SEQUENCE [LARGE SCALE GENOMIC DNA]</scope>
</reference>
<feature type="domain" description="FAD-binding PCMH-type" evidence="6">
    <location>
        <begin position="35"/>
        <end position="206"/>
    </location>
</feature>
<dbReference type="InterPro" id="IPR006094">
    <property type="entry name" value="Oxid_FAD_bind_N"/>
</dbReference>
<evidence type="ECO:0000256" key="3">
    <source>
        <dbReference type="ARBA" id="ARBA00022630"/>
    </source>
</evidence>
<dbReference type="GO" id="GO:0071949">
    <property type="term" value="F:FAD binding"/>
    <property type="evidence" value="ECO:0007669"/>
    <property type="project" value="InterPro"/>
</dbReference>
<dbReference type="Gene3D" id="3.30.465.10">
    <property type="match status" value="1"/>
</dbReference>
<dbReference type="GO" id="GO:0016491">
    <property type="term" value="F:oxidoreductase activity"/>
    <property type="evidence" value="ECO:0007669"/>
    <property type="project" value="UniProtKB-KW"/>
</dbReference>
<dbReference type="InterPro" id="IPR012951">
    <property type="entry name" value="BBE"/>
</dbReference>
<keyword evidence="5" id="KW-0560">Oxidoreductase</keyword>
<evidence type="ECO:0000259" key="6">
    <source>
        <dbReference type="PROSITE" id="PS51387"/>
    </source>
</evidence>
<accession>A0A2P9APM3</accession>
<name>A0A2P9APM3_9HYPH</name>
<dbReference type="InterPro" id="IPR006093">
    <property type="entry name" value="Oxy_OxRdtase_FAD_BS"/>
</dbReference>
<dbReference type="InterPro" id="IPR016166">
    <property type="entry name" value="FAD-bd_PCMH"/>
</dbReference>
<gene>
    <name evidence="7" type="ORF">BQ8482_340007</name>
</gene>
<dbReference type="AlphaFoldDB" id="A0A2P9APM3"/>
<dbReference type="Pfam" id="PF01565">
    <property type="entry name" value="FAD_binding_4"/>
    <property type="match status" value="1"/>
</dbReference>
<dbReference type="EMBL" id="FUIG01000042">
    <property type="protein sequence ID" value="SJM33111.1"/>
    <property type="molecule type" value="Genomic_DNA"/>
</dbReference>
<evidence type="ECO:0000256" key="1">
    <source>
        <dbReference type="ARBA" id="ARBA00001974"/>
    </source>
</evidence>
<dbReference type="Proteomes" id="UP000245698">
    <property type="component" value="Unassembled WGS sequence"/>
</dbReference>
<proteinExistence type="inferred from homology"/>
<evidence type="ECO:0000256" key="4">
    <source>
        <dbReference type="ARBA" id="ARBA00022827"/>
    </source>
</evidence>
<keyword evidence="3" id="KW-0285">Flavoprotein</keyword>
<protein>
    <submittedName>
        <fullName evidence="7">FAD linked oxidase domain protein</fullName>
    </submittedName>
</protein>
<evidence type="ECO:0000256" key="5">
    <source>
        <dbReference type="ARBA" id="ARBA00023002"/>
    </source>
</evidence>
<sequence>MNNDEIGKFAQGLRGTLVGRDDADYDEVRKLYNAMIDKRPLLIARCVDVADVIAAINFGRDSKLAIAIRGGGHNGPGFGSVEDGLVIDLSMMNGVRVDPANRTVRVGAGCVTGDVDHATHAFGLAIPFGIVSTTGVAGLTLSGGHGYLSRQYGLAIDNLIEADVVLADGTFVIANKTNSPDLLWGLRGGGGNFGVVTSFLFEAHPASTVYGGPIFWELKDAARIMRWYRDFQATAPDEFYVFLGLQTVPSGDPFPKDHWGKKICVLLISHNGTAADGEKAVNTIRAALPKPIIDFAGPIPYTALQGMFDGLYPKGLQWYWKGDFVKTLSDTAIEAHIEQAAKVPSEASCMHLYPIDGAVHRRAEDETAWNCRDATWSMVIAGVGSDPGQAPALKKWAKNYWEAVHPFDLGGAYPNFMMDDEGETRLKATYGGNYKRLGKLKKKYDPGNLFRVNQNIRPAA</sequence>